<evidence type="ECO:0000313" key="2">
    <source>
        <dbReference type="EMBL" id="KAG0468456.1"/>
    </source>
</evidence>
<evidence type="ECO:0000256" key="1">
    <source>
        <dbReference type="SAM" id="Phobius"/>
    </source>
</evidence>
<name>A0A835Q8L1_VANPL</name>
<keyword evidence="1" id="KW-1133">Transmembrane helix</keyword>
<accession>A0A835Q8L1</accession>
<reference evidence="2 3" key="1">
    <citation type="journal article" date="2020" name="Nat. Food">
        <title>A phased Vanilla planifolia genome enables genetic improvement of flavour and production.</title>
        <authorList>
            <person name="Hasing T."/>
            <person name="Tang H."/>
            <person name="Brym M."/>
            <person name="Khazi F."/>
            <person name="Huang T."/>
            <person name="Chambers A.H."/>
        </authorList>
    </citation>
    <scope>NUCLEOTIDE SEQUENCE [LARGE SCALE GENOMIC DNA]</scope>
    <source>
        <tissue evidence="2">Leaf</tissue>
    </source>
</reference>
<protein>
    <submittedName>
        <fullName evidence="2">Uncharacterized protein</fullName>
    </submittedName>
</protein>
<dbReference type="EMBL" id="JADCNM010000009">
    <property type="protein sequence ID" value="KAG0468456.1"/>
    <property type="molecule type" value="Genomic_DNA"/>
</dbReference>
<feature type="transmembrane region" description="Helical" evidence="1">
    <location>
        <begin position="93"/>
        <end position="114"/>
    </location>
</feature>
<evidence type="ECO:0000313" key="3">
    <source>
        <dbReference type="Proteomes" id="UP000639772"/>
    </source>
</evidence>
<dbReference type="Proteomes" id="UP000639772">
    <property type="component" value="Chromosome 9"/>
</dbReference>
<keyword evidence="1" id="KW-0472">Membrane</keyword>
<organism evidence="2 3">
    <name type="scientific">Vanilla planifolia</name>
    <name type="common">Vanilla</name>
    <dbReference type="NCBI Taxonomy" id="51239"/>
    <lineage>
        <taxon>Eukaryota</taxon>
        <taxon>Viridiplantae</taxon>
        <taxon>Streptophyta</taxon>
        <taxon>Embryophyta</taxon>
        <taxon>Tracheophyta</taxon>
        <taxon>Spermatophyta</taxon>
        <taxon>Magnoliopsida</taxon>
        <taxon>Liliopsida</taxon>
        <taxon>Asparagales</taxon>
        <taxon>Orchidaceae</taxon>
        <taxon>Vanilloideae</taxon>
        <taxon>Vanilleae</taxon>
        <taxon>Vanilla</taxon>
    </lineage>
</organism>
<proteinExistence type="predicted"/>
<gene>
    <name evidence="2" type="ORF">HPP92_017784</name>
</gene>
<sequence>MWALRRAASLARRHDSSFKIAQASYAIKPVAPMTGFEHPDWRSCSNHCVHGLCVQARNIYVGPLSTAKLTSFLKRLSSQTGGMGKQMVSEDDFVIWMLLLIIVMKAALWMRSIVGSWPVKNSVN</sequence>
<keyword evidence="1" id="KW-0812">Transmembrane</keyword>
<dbReference type="AlphaFoldDB" id="A0A835Q8L1"/>
<comment type="caution">
    <text evidence="2">The sequence shown here is derived from an EMBL/GenBank/DDBJ whole genome shotgun (WGS) entry which is preliminary data.</text>
</comment>